<dbReference type="SUPFAM" id="SSF51182">
    <property type="entry name" value="RmlC-like cupins"/>
    <property type="match status" value="1"/>
</dbReference>
<comment type="caution">
    <text evidence="3">The sequence shown here is derived from an EMBL/GenBank/DDBJ whole genome shotgun (WGS) entry which is preliminary data.</text>
</comment>
<accession>A0A0J6SW24</accession>
<evidence type="ECO:0000256" key="1">
    <source>
        <dbReference type="SAM" id="MobiDB-lite"/>
    </source>
</evidence>
<reference evidence="3 4" key="1">
    <citation type="submission" date="2015-03" db="EMBL/GenBank/DDBJ databases">
        <title>Genome sequencing of Methylobacterium tarhaniae DSM 25844.</title>
        <authorList>
            <person name="Chaudhry V."/>
            <person name="Patil P.B."/>
        </authorList>
    </citation>
    <scope>NUCLEOTIDE SEQUENCE [LARGE SCALE GENOMIC DNA]</scope>
    <source>
        <strain evidence="3 4">DSM 25844</strain>
    </source>
</reference>
<dbReference type="InterPro" id="IPR017102">
    <property type="entry name" value="UCP037087"/>
</dbReference>
<dbReference type="OrthoDB" id="7271331at2"/>
<gene>
    <name evidence="3" type="ORF">VQ03_18835</name>
</gene>
<dbReference type="EMBL" id="LABZ01000130">
    <property type="protein sequence ID" value="KMO37747.1"/>
    <property type="molecule type" value="Genomic_DNA"/>
</dbReference>
<protein>
    <submittedName>
        <fullName evidence="3">Cupin</fullName>
    </submittedName>
</protein>
<sequence>MSSDALSSDALSPEATSPEGTCRVVRPGSAIVGKQALTYAPAVSAESVGSKGLHMQLVTLPPGARAKAHLHEAHETALHVLSGVAGTWYGPRLEHHLWSRAGDFVYIPAGVPHLPYNASRTETCTAVIARTDPNEQESVVLLPDLDGLRPPEGDVMA</sequence>
<evidence type="ECO:0000259" key="2">
    <source>
        <dbReference type="Pfam" id="PF07883"/>
    </source>
</evidence>
<dbReference type="CDD" id="cd02210">
    <property type="entry name" value="cupin_BLR2406-like"/>
    <property type="match status" value="1"/>
</dbReference>
<dbReference type="Gene3D" id="2.60.120.10">
    <property type="entry name" value="Jelly Rolls"/>
    <property type="match status" value="1"/>
</dbReference>
<dbReference type="InterPro" id="IPR011051">
    <property type="entry name" value="RmlC_Cupin_sf"/>
</dbReference>
<dbReference type="AlphaFoldDB" id="A0A0J6SW24"/>
<feature type="domain" description="Cupin type-2" evidence="2">
    <location>
        <begin position="57"/>
        <end position="122"/>
    </location>
</feature>
<dbReference type="PATRIC" id="fig|1187852.3.peg.1159"/>
<dbReference type="Proteomes" id="UP000036449">
    <property type="component" value="Unassembled WGS sequence"/>
</dbReference>
<feature type="region of interest" description="Disordered" evidence="1">
    <location>
        <begin position="1"/>
        <end position="22"/>
    </location>
</feature>
<proteinExistence type="predicted"/>
<name>A0A0J6SW24_9HYPH</name>
<organism evidence="3 4">
    <name type="scientific">Methylobacterium tarhaniae</name>
    <dbReference type="NCBI Taxonomy" id="1187852"/>
    <lineage>
        <taxon>Bacteria</taxon>
        <taxon>Pseudomonadati</taxon>
        <taxon>Pseudomonadota</taxon>
        <taxon>Alphaproteobacteria</taxon>
        <taxon>Hyphomicrobiales</taxon>
        <taxon>Methylobacteriaceae</taxon>
        <taxon>Methylobacterium</taxon>
    </lineage>
</organism>
<keyword evidence="4" id="KW-1185">Reference proteome</keyword>
<dbReference type="RefSeq" id="WP_048452424.1">
    <property type="nucleotide sequence ID" value="NZ_JBNNPJ010000058.1"/>
</dbReference>
<dbReference type="InterPro" id="IPR013096">
    <property type="entry name" value="Cupin_2"/>
</dbReference>
<dbReference type="Pfam" id="PF07883">
    <property type="entry name" value="Cupin_2"/>
    <property type="match status" value="1"/>
</dbReference>
<evidence type="ECO:0000313" key="3">
    <source>
        <dbReference type="EMBL" id="KMO37747.1"/>
    </source>
</evidence>
<feature type="compositionally biased region" description="Low complexity" evidence="1">
    <location>
        <begin position="1"/>
        <end position="12"/>
    </location>
</feature>
<evidence type="ECO:0000313" key="4">
    <source>
        <dbReference type="Proteomes" id="UP000036449"/>
    </source>
</evidence>
<dbReference type="InterPro" id="IPR014710">
    <property type="entry name" value="RmlC-like_jellyroll"/>
</dbReference>
<dbReference type="PIRSF" id="PIRSF037087">
    <property type="entry name" value="UCP037087"/>
    <property type="match status" value="1"/>
</dbReference>